<accession>A0A2V3IXR4</accession>
<dbReference type="EMBL" id="NBIV01000032">
    <property type="protein sequence ID" value="PXF46855.1"/>
    <property type="molecule type" value="Genomic_DNA"/>
</dbReference>
<sequence>MDDVFDVANLRIPLLIVENYFMCSRTVELVLRSKGVWRIVSGEKEKPENAEALLKFDTHKKVTFSCILLSVHESCMGSVMTIRDLADVWRPLKNNSELVSQASIDVLLERYQDMNMDASESVLDYVNRLAIIEMQLGGIGHTVTDAEKLRAVIRALTKDFEVTAEVIIQTGTCLKDAIPRLIAKEGQLLKHGKRSPHDSGNASALQAQTLKMAHAK</sequence>
<dbReference type="OrthoDB" id="8066685at2759"/>
<organism evidence="1 2">
    <name type="scientific">Gracilariopsis chorda</name>
    <dbReference type="NCBI Taxonomy" id="448386"/>
    <lineage>
        <taxon>Eukaryota</taxon>
        <taxon>Rhodophyta</taxon>
        <taxon>Florideophyceae</taxon>
        <taxon>Rhodymeniophycidae</taxon>
        <taxon>Gracilariales</taxon>
        <taxon>Gracilariaceae</taxon>
        <taxon>Gracilariopsis</taxon>
    </lineage>
</organism>
<proteinExistence type="predicted"/>
<evidence type="ECO:0000313" key="2">
    <source>
        <dbReference type="Proteomes" id="UP000247409"/>
    </source>
</evidence>
<protein>
    <submittedName>
        <fullName evidence="1">Uncharacterized protein</fullName>
    </submittedName>
</protein>
<comment type="caution">
    <text evidence="1">The sequence shown here is derived from an EMBL/GenBank/DDBJ whole genome shotgun (WGS) entry which is preliminary data.</text>
</comment>
<dbReference type="Proteomes" id="UP000247409">
    <property type="component" value="Unassembled WGS sequence"/>
</dbReference>
<dbReference type="AlphaFoldDB" id="A0A2V3IXR4"/>
<evidence type="ECO:0000313" key="1">
    <source>
        <dbReference type="EMBL" id="PXF46855.1"/>
    </source>
</evidence>
<name>A0A2V3IXR4_9FLOR</name>
<reference evidence="1 2" key="1">
    <citation type="journal article" date="2018" name="Mol. Biol. Evol.">
        <title>Analysis of the draft genome of the red seaweed Gracilariopsis chorda provides insights into genome size evolution in Rhodophyta.</title>
        <authorList>
            <person name="Lee J."/>
            <person name="Yang E.C."/>
            <person name="Graf L."/>
            <person name="Yang J.H."/>
            <person name="Qiu H."/>
            <person name="Zel Zion U."/>
            <person name="Chan C.X."/>
            <person name="Stephens T.G."/>
            <person name="Weber A.P.M."/>
            <person name="Boo G.H."/>
            <person name="Boo S.M."/>
            <person name="Kim K.M."/>
            <person name="Shin Y."/>
            <person name="Jung M."/>
            <person name="Lee S.J."/>
            <person name="Yim H.S."/>
            <person name="Lee J.H."/>
            <person name="Bhattacharya D."/>
            <person name="Yoon H.S."/>
        </authorList>
    </citation>
    <scope>NUCLEOTIDE SEQUENCE [LARGE SCALE GENOMIC DNA]</scope>
    <source>
        <strain evidence="1 2">SKKU-2015</strain>
        <tissue evidence="1">Whole body</tissue>
    </source>
</reference>
<keyword evidence="2" id="KW-1185">Reference proteome</keyword>
<gene>
    <name evidence="1" type="ORF">BWQ96_03384</name>
</gene>
<dbReference type="Pfam" id="PF14223">
    <property type="entry name" value="Retrotran_gag_2"/>
    <property type="match status" value="1"/>
</dbReference>